<comment type="caution">
    <text evidence="1">The sequence shown here is derived from an EMBL/GenBank/DDBJ whole genome shotgun (WGS) entry which is preliminary data.</text>
</comment>
<organism evidence="1">
    <name type="scientific">marine sediment metagenome</name>
    <dbReference type="NCBI Taxonomy" id="412755"/>
    <lineage>
        <taxon>unclassified sequences</taxon>
        <taxon>metagenomes</taxon>
        <taxon>ecological metagenomes</taxon>
    </lineage>
</organism>
<reference evidence="1" key="1">
    <citation type="journal article" date="2015" name="Nature">
        <title>Complex archaea that bridge the gap between prokaryotes and eukaryotes.</title>
        <authorList>
            <person name="Spang A."/>
            <person name="Saw J.H."/>
            <person name="Jorgensen S.L."/>
            <person name="Zaremba-Niedzwiedzka K."/>
            <person name="Martijn J."/>
            <person name="Lind A.E."/>
            <person name="van Eijk R."/>
            <person name="Schleper C."/>
            <person name="Guy L."/>
            <person name="Ettema T.J."/>
        </authorList>
    </citation>
    <scope>NUCLEOTIDE SEQUENCE</scope>
</reference>
<dbReference type="EMBL" id="LAZR01021697">
    <property type="protein sequence ID" value="KKL84433.1"/>
    <property type="molecule type" value="Genomic_DNA"/>
</dbReference>
<protein>
    <submittedName>
        <fullName evidence="1">Uncharacterized protein</fullName>
    </submittedName>
</protein>
<evidence type="ECO:0000313" key="1">
    <source>
        <dbReference type="EMBL" id="KKL84433.1"/>
    </source>
</evidence>
<proteinExistence type="predicted"/>
<dbReference type="AlphaFoldDB" id="A0A0F9FDW3"/>
<gene>
    <name evidence="1" type="ORF">LCGC14_1964810</name>
</gene>
<sequence>MAGRRIAFIDLRNSSGDLFCSLHCVGATPQDLKDEGFVTQVQIPRGWTDCAACGERMS</sequence>
<name>A0A0F9FDW3_9ZZZZ</name>
<accession>A0A0F9FDW3</accession>